<comment type="caution">
    <text evidence="1">The sequence shown here is derived from an EMBL/GenBank/DDBJ whole genome shotgun (WGS) entry which is preliminary data.</text>
</comment>
<reference evidence="1" key="2">
    <citation type="submission" date="2020-09" db="EMBL/GenBank/DDBJ databases">
        <authorList>
            <person name="Sun Q."/>
            <person name="Zhou Y."/>
        </authorList>
    </citation>
    <scope>NUCLEOTIDE SEQUENCE</scope>
    <source>
        <strain evidence="1">CGMCC 4.7299</strain>
    </source>
</reference>
<dbReference type="Proteomes" id="UP000656042">
    <property type="component" value="Unassembled WGS sequence"/>
</dbReference>
<reference evidence="1" key="1">
    <citation type="journal article" date="2014" name="Int. J. Syst. Evol. Microbiol.">
        <title>Complete genome sequence of Corynebacterium casei LMG S-19264T (=DSM 44701T), isolated from a smear-ripened cheese.</title>
        <authorList>
            <consortium name="US DOE Joint Genome Institute (JGI-PGF)"/>
            <person name="Walter F."/>
            <person name="Albersmeier A."/>
            <person name="Kalinowski J."/>
            <person name="Ruckert C."/>
        </authorList>
    </citation>
    <scope>NUCLEOTIDE SEQUENCE</scope>
    <source>
        <strain evidence="1">CGMCC 4.7299</strain>
    </source>
</reference>
<dbReference type="EMBL" id="BMMX01000002">
    <property type="protein sequence ID" value="GGK79458.1"/>
    <property type="molecule type" value="Genomic_DNA"/>
</dbReference>
<sequence>MVPNICLRQAFTSMGSARTARSCAEFAGTAAHPLPPNALARLGVGLAPTEARVAQLLLAFDVPIFQGLNARVVAAVHDDDNFG</sequence>
<accession>A0A8J3FLY7</accession>
<gene>
    <name evidence="1" type="ORF">GCM10012284_11790</name>
</gene>
<organism evidence="1 2">
    <name type="scientific">Mangrovihabitans endophyticus</name>
    <dbReference type="NCBI Taxonomy" id="1751298"/>
    <lineage>
        <taxon>Bacteria</taxon>
        <taxon>Bacillati</taxon>
        <taxon>Actinomycetota</taxon>
        <taxon>Actinomycetes</taxon>
        <taxon>Micromonosporales</taxon>
        <taxon>Micromonosporaceae</taxon>
        <taxon>Mangrovihabitans</taxon>
    </lineage>
</organism>
<evidence type="ECO:0000313" key="2">
    <source>
        <dbReference type="Proteomes" id="UP000656042"/>
    </source>
</evidence>
<keyword evidence="2" id="KW-1185">Reference proteome</keyword>
<evidence type="ECO:0000313" key="1">
    <source>
        <dbReference type="EMBL" id="GGK79458.1"/>
    </source>
</evidence>
<protein>
    <submittedName>
        <fullName evidence="1">Uncharacterized protein</fullName>
    </submittedName>
</protein>
<name>A0A8J3FLY7_9ACTN</name>
<proteinExistence type="predicted"/>
<dbReference type="AlphaFoldDB" id="A0A8J3FLY7"/>